<dbReference type="InterPro" id="IPR008972">
    <property type="entry name" value="Cupredoxin"/>
</dbReference>
<protein>
    <submittedName>
        <fullName evidence="7">Cupredoxin family protein</fullName>
    </submittedName>
</protein>
<evidence type="ECO:0000256" key="3">
    <source>
        <dbReference type="ARBA" id="ARBA00022764"/>
    </source>
</evidence>
<name>A0ABS8IPK0_9BURK</name>
<dbReference type="Proteomes" id="UP001198701">
    <property type="component" value="Unassembled WGS sequence"/>
</dbReference>
<evidence type="ECO:0000313" key="8">
    <source>
        <dbReference type="Proteomes" id="UP001198701"/>
    </source>
</evidence>
<evidence type="ECO:0000256" key="5">
    <source>
        <dbReference type="SAM" id="SignalP"/>
    </source>
</evidence>
<dbReference type="PROSITE" id="PS00079">
    <property type="entry name" value="MULTICOPPER_OXIDASE1"/>
    <property type="match status" value="1"/>
</dbReference>
<dbReference type="PANTHER" id="PTHR38439:SF3">
    <property type="entry name" value="COPPER-RESISTANT CUPROPROTEIN COPI"/>
    <property type="match status" value="1"/>
</dbReference>
<dbReference type="PANTHER" id="PTHR38439">
    <property type="entry name" value="AURACYANIN-B"/>
    <property type="match status" value="1"/>
</dbReference>
<keyword evidence="3" id="KW-0574">Periplasm</keyword>
<dbReference type="SUPFAM" id="SSF49503">
    <property type="entry name" value="Cupredoxins"/>
    <property type="match status" value="1"/>
</dbReference>
<keyword evidence="5" id="KW-0732">Signal</keyword>
<dbReference type="Gene3D" id="2.60.40.420">
    <property type="entry name" value="Cupredoxins - blue copper proteins"/>
    <property type="match status" value="1"/>
</dbReference>
<feature type="chain" id="PRO_5046276392" evidence="5">
    <location>
        <begin position="24"/>
        <end position="163"/>
    </location>
</feature>
<dbReference type="InterPro" id="IPR000923">
    <property type="entry name" value="BlueCu_1"/>
</dbReference>
<keyword evidence="8" id="KW-1185">Reference proteome</keyword>
<evidence type="ECO:0000259" key="6">
    <source>
        <dbReference type="Pfam" id="PF00127"/>
    </source>
</evidence>
<sequence>MTSRLTGAAVIAATFFVPLTAFAHTGNADASHGATVTGAGRAGQLSNVTRTVTIGMADTMRFTPGDLVVERGQTVKIIARNDGEVLHEIVLGTREEIEKHRAAMREEPGMAHGAPYMAHVAPGESQQIIWQFDRPGKFEFACLLPGHYESGMTGSLTVEHPTT</sequence>
<dbReference type="RefSeq" id="WP_229431268.1">
    <property type="nucleotide sequence ID" value="NZ_JAJHPV010000009.1"/>
</dbReference>
<reference evidence="7 8" key="1">
    <citation type="submission" date="2021-11" db="EMBL/GenBank/DDBJ databases">
        <authorList>
            <person name="Huq M.A."/>
        </authorList>
    </citation>
    <scope>NUCLEOTIDE SEQUENCE [LARGE SCALE GENOMIC DNA]</scope>
    <source>
        <strain evidence="7 8">MAHUQ-52</strain>
    </source>
</reference>
<evidence type="ECO:0000256" key="2">
    <source>
        <dbReference type="ARBA" id="ARBA00022723"/>
    </source>
</evidence>
<feature type="domain" description="Blue (type 1) copper" evidence="6">
    <location>
        <begin position="53"/>
        <end position="159"/>
    </location>
</feature>
<organism evidence="7 8">
    <name type="scientific">Massilia agrisoli</name>
    <dbReference type="NCBI Taxonomy" id="2892444"/>
    <lineage>
        <taxon>Bacteria</taxon>
        <taxon>Pseudomonadati</taxon>
        <taxon>Pseudomonadota</taxon>
        <taxon>Betaproteobacteria</taxon>
        <taxon>Burkholderiales</taxon>
        <taxon>Oxalobacteraceae</taxon>
        <taxon>Telluria group</taxon>
        <taxon>Massilia</taxon>
    </lineage>
</organism>
<dbReference type="InterPro" id="IPR033138">
    <property type="entry name" value="Cu_oxidase_CS"/>
</dbReference>
<evidence type="ECO:0000256" key="1">
    <source>
        <dbReference type="ARBA" id="ARBA00004418"/>
    </source>
</evidence>
<evidence type="ECO:0000313" key="7">
    <source>
        <dbReference type="EMBL" id="MCC6070341.1"/>
    </source>
</evidence>
<keyword evidence="2" id="KW-0479">Metal-binding</keyword>
<keyword evidence="4" id="KW-0186">Copper</keyword>
<comment type="subcellular location">
    <subcellularLocation>
        <location evidence="1">Periplasm</location>
    </subcellularLocation>
</comment>
<proteinExistence type="predicted"/>
<dbReference type="Pfam" id="PF00127">
    <property type="entry name" value="Copper-bind"/>
    <property type="match status" value="1"/>
</dbReference>
<dbReference type="CDD" id="cd04211">
    <property type="entry name" value="Cupredoxin_like_2"/>
    <property type="match status" value="1"/>
</dbReference>
<comment type="caution">
    <text evidence="7">The sequence shown here is derived from an EMBL/GenBank/DDBJ whole genome shotgun (WGS) entry which is preliminary data.</text>
</comment>
<feature type="signal peptide" evidence="5">
    <location>
        <begin position="1"/>
        <end position="23"/>
    </location>
</feature>
<gene>
    <name evidence="7" type="ORF">LMJ30_05120</name>
</gene>
<accession>A0ABS8IPK0</accession>
<evidence type="ECO:0000256" key="4">
    <source>
        <dbReference type="ARBA" id="ARBA00023008"/>
    </source>
</evidence>
<dbReference type="InterPro" id="IPR050845">
    <property type="entry name" value="Cu-binding_ET"/>
</dbReference>
<dbReference type="EMBL" id="JAJHPV010000009">
    <property type="protein sequence ID" value="MCC6070341.1"/>
    <property type="molecule type" value="Genomic_DNA"/>
</dbReference>